<evidence type="ECO:0000313" key="2">
    <source>
        <dbReference type="EMBL" id="WVY95805.1"/>
    </source>
</evidence>
<reference evidence="1" key="2">
    <citation type="submission" date="2024-01" db="EMBL/GenBank/DDBJ databases">
        <authorList>
            <person name="Junaid A."/>
            <person name="Bhatia S."/>
        </authorList>
    </citation>
    <scope>NUCLEOTIDE SEQUENCE</scope>
    <source>
        <strain evidence="1">Urdbean</strain>
        <tissue evidence="1">Leaf</tissue>
    </source>
</reference>
<accession>A0AAQ3RKG6</accession>
<feature type="non-terminal residue" evidence="1">
    <location>
        <position position="110"/>
    </location>
</feature>
<name>A0AAQ3RKG6_VIGMU</name>
<sequence>QLVQSPSSLSPLTSIVIPNKTPQHHITIAFAICTRTRNTHKAILSPNRAIFSQPPIPCSAPITHSIILQYHGHLQNHPFLRLLITPLFLASLHKDKKNPTEIKNQQTSIF</sequence>
<proteinExistence type="predicted"/>
<feature type="non-terminal residue" evidence="1">
    <location>
        <position position="1"/>
    </location>
</feature>
<dbReference type="AlphaFoldDB" id="A0AAQ3RKG6"/>
<reference evidence="1 3" key="1">
    <citation type="journal article" date="2023" name="Life. Sci Alliance">
        <title>Evolutionary insights into 3D genome organization and epigenetic landscape of Vigna mungo.</title>
        <authorList>
            <person name="Junaid A."/>
            <person name="Singh B."/>
            <person name="Bhatia S."/>
        </authorList>
    </citation>
    <scope>NUCLEOTIDE SEQUENCE [LARGE SCALE GENOMIC DNA]</scope>
    <source>
        <strain evidence="1">Urdbean</strain>
    </source>
</reference>
<protein>
    <submittedName>
        <fullName evidence="1">Uncharacterized protein</fullName>
    </submittedName>
</protein>
<dbReference type="Proteomes" id="UP001374535">
    <property type="component" value="Chromosome 9"/>
</dbReference>
<dbReference type="EMBL" id="CP144692">
    <property type="protein sequence ID" value="WVY95805.1"/>
    <property type="molecule type" value="Genomic_DNA"/>
</dbReference>
<evidence type="ECO:0000313" key="1">
    <source>
        <dbReference type="EMBL" id="WVY95803.1"/>
    </source>
</evidence>
<dbReference type="EMBL" id="CP144692">
    <property type="protein sequence ID" value="WVY95803.1"/>
    <property type="molecule type" value="Genomic_DNA"/>
</dbReference>
<gene>
    <name evidence="1" type="ORF">V8G54_027954</name>
    <name evidence="2" type="ORF">V8G54_027956</name>
</gene>
<organism evidence="1 3">
    <name type="scientific">Vigna mungo</name>
    <name type="common">Black gram</name>
    <name type="synonym">Phaseolus mungo</name>
    <dbReference type="NCBI Taxonomy" id="3915"/>
    <lineage>
        <taxon>Eukaryota</taxon>
        <taxon>Viridiplantae</taxon>
        <taxon>Streptophyta</taxon>
        <taxon>Embryophyta</taxon>
        <taxon>Tracheophyta</taxon>
        <taxon>Spermatophyta</taxon>
        <taxon>Magnoliopsida</taxon>
        <taxon>eudicotyledons</taxon>
        <taxon>Gunneridae</taxon>
        <taxon>Pentapetalae</taxon>
        <taxon>rosids</taxon>
        <taxon>fabids</taxon>
        <taxon>Fabales</taxon>
        <taxon>Fabaceae</taxon>
        <taxon>Papilionoideae</taxon>
        <taxon>50 kb inversion clade</taxon>
        <taxon>NPAAA clade</taxon>
        <taxon>indigoferoid/millettioid clade</taxon>
        <taxon>Phaseoleae</taxon>
        <taxon>Vigna</taxon>
    </lineage>
</organism>
<evidence type="ECO:0000313" key="3">
    <source>
        <dbReference type="Proteomes" id="UP001374535"/>
    </source>
</evidence>
<keyword evidence="3" id="KW-1185">Reference proteome</keyword>